<keyword evidence="4" id="KW-1185">Reference proteome</keyword>
<keyword evidence="1" id="KW-0812">Transmembrane</keyword>
<dbReference type="Pfam" id="PF10099">
    <property type="entry name" value="RskA_C"/>
    <property type="match status" value="1"/>
</dbReference>
<organism evidence="3 4">
    <name type="scientific">Thiothrix lacustris</name>
    <dbReference type="NCBI Taxonomy" id="525917"/>
    <lineage>
        <taxon>Bacteria</taxon>
        <taxon>Pseudomonadati</taxon>
        <taxon>Pseudomonadota</taxon>
        <taxon>Gammaproteobacteria</taxon>
        <taxon>Thiotrichales</taxon>
        <taxon>Thiotrichaceae</taxon>
        <taxon>Thiothrix</taxon>
    </lineage>
</organism>
<accession>A0ABY9MTL4</accession>
<sequence>MATCCSLAIKTGEKGVCMSWSDYSIKNWLITILSIAMLITGLVLFADQLKGAQAETSPDGLKELRISLLADPSSVSGNWLRTLNPDMKNVQGDLVWNSTQQQGVMRLLDLPKPKAGTFYQLWLYDALGGNQEPVSGGILQQGSGKTELFAPIKTTTVVQEPYKFELKLQTNNDSANGKILLMVQP</sequence>
<dbReference type="EMBL" id="CP133218">
    <property type="protein sequence ID" value="WML91988.1"/>
    <property type="molecule type" value="Genomic_DNA"/>
</dbReference>
<evidence type="ECO:0000313" key="3">
    <source>
        <dbReference type="EMBL" id="WML91988.1"/>
    </source>
</evidence>
<evidence type="ECO:0000259" key="2">
    <source>
        <dbReference type="Pfam" id="PF10099"/>
    </source>
</evidence>
<reference evidence="3 4" key="1">
    <citation type="submission" date="2023-08" db="EMBL/GenBank/DDBJ databases">
        <title>New molecular markers tilS and rpoB for phylogenetic and monitoring studies of the genus Thiothrix biodiversity.</title>
        <authorList>
            <person name="Ravin N.V."/>
            <person name="Smolyakov D."/>
            <person name="Markov N.D."/>
            <person name="Beletsky A.V."/>
            <person name="Mardanov A.V."/>
            <person name="Rudenko T.S."/>
            <person name="Grabovich M.Y."/>
        </authorList>
    </citation>
    <scope>NUCLEOTIDE SEQUENCE [LARGE SCALE GENOMIC DNA]</scope>
    <source>
        <strain evidence="3 4">MK1</strain>
    </source>
</reference>
<name>A0ABY9MTL4_9GAMM</name>
<feature type="domain" description="Anti-sigma K factor RskA C-terminal" evidence="2">
    <location>
        <begin position="36"/>
        <end position="147"/>
    </location>
</feature>
<proteinExistence type="predicted"/>
<evidence type="ECO:0000313" key="4">
    <source>
        <dbReference type="Proteomes" id="UP001236657"/>
    </source>
</evidence>
<evidence type="ECO:0000256" key="1">
    <source>
        <dbReference type="SAM" id="Phobius"/>
    </source>
</evidence>
<dbReference type="RefSeq" id="WP_308896989.1">
    <property type="nucleotide sequence ID" value="NZ_CP133218.1"/>
</dbReference>
<gene>
    <name evidence="3" type="ORF">RCF98_06510</name>
</gene>
<dbReference type="InterPro" id="IPR018764">
    <property type="entry name" value="RskA_C"/>
</dbReference>
<keyword evidence="1" id="KW-1133">Transmembrane helix</keyword>
<protein>
    <submittedName>
        <fullName evidence="3">Anti-sigma factor</fullName>
    </submittedName>
</protein>
<keyword evidence="1" id="KW-0472">Membrane</keyword>
<dbReference type="Proteomes" id="UP001236657">
    <property type="component" value="Chromosome"/>
</dbReference>
<feature type="transmembrane region" description="Helical" evidence="1">
    <location>
        <begin position="28"/>
        <end position="46"/>
    </location>
</feature>